<reference evidence="3" key="2">
    <citation type="submission" date="2019-09" db="UniProtKB">
        <authorList>
            <consortium name="WormBaseParasite"/>
        </authorList>
    </citation>
    <scope>IDENTIFICATION</scope>
</reference>
<dbReference type="Pfam" id="PF05380">
    <property type="entry name" value="Peptidase_A17"/>
    <property type="match status" value="1"/>
</dbReference>
<dbReference type="WBParaSite" id="HPBE_0000211501-mRNA-1">
    <property type="protein sequence ID" value="HPBE_0000211501-mRNA-1"/>
    <property type="gene ID" value="HPBE_0000211501"/>
</dbReference>
<evidence type="ECO:0000313" key="3">
    <source>
        <dbReference type="WBParaSite" id="HPBE_0000211501-mRNA-1"/>
    </source>
</evidence>
<accession>A0A183F7H3</accession>
<dbReference type="OrthoDB" id="5877161at2759"/>
<gene>
    <name evidence="1" type="ORF">HPBE_LOCUS2116</name>
</gene>
<dbReference type="AlphaFoldDB" id="A0A183F7H3"/>
<name>A0A183F7H3_HELPZ</name>
<evidence type="ECO:0000313" key="2">
    <source>
        <dbReference type="Proteomes" id="UP000050761"/>
    </source>
</evidence>
<evidence type="ECO:0000313" key="1">
    <source>
        <dbReference type="EMBL" id="VDO23154.1"/>
    </source>
</evidence>
<dbReference type="InterPro" id="IPR008042">
    <property type="entry name" value="Retrotrans_Pao"/>
</dbReference>
<dbReference type="PANTHER" id="PTHR47331">
    <property type="entry name" value="PHD-TYPE DOMAIN-CONTAINING PROTEIN"/>
    <property type="match status" value="1"/>
</dbReference>
<proteinExistence type="predicted"/>
<keyword evidence="2" id="KW-1185">Reference proteome</keyword>
<reference evidence="1 2" key="1">
    <citation type="submission" date="2018-11" db="EMBL/GenBank/DDBJ databases">
        <authorList>
            <consortium name="Pathogen Informatics"/>
        </authorList>
    </citation>
    <scope>NUCLEOTIDE SEQUENCE [LARGE SCALE GENOMIC DNA]</scope>
</reference>
<sequence length="271" mass="31106">MNLRCFVSNTKEITDSISPSDRSSNLCPRVLGIQWHSVADNFKLDVNMDTTGFISKRTIAQQIASIYDPLGWFIPLMIKAKHFQQLLWKEHYEWDETLCETHKQQWISIVNELSGFEKSVSRCITRSTVSNTLVTYCDASSLAMTVCTYLTSEEDFNFLMGKSKLTDIRRLTTIPKMEMNAVTIGARLTLNVSLSLKSSISISKVIILTDSEVALKWLKCSQQRQTTGLYIKNRVREVHKVFRLLEDMDVEVFFGYIDTRWNPADVGTRVH</sequence>
<dbReference type="EMBL" id="UZAH01002833">
    <property type="protein sequence ID" value="VDO23154.1"/>
    <property type="molecule type" value="Genomic_DNA"/>
</dbReference>
<protein>
    <submittedName>
        <fullName evidence="3">RNase H domain-containing protein</fullName>
    </submittedName>
</protein>
<dbReference type="Proteomes" id="UP000050761">
    <property type="component" value="Unassembled WGS sequence"/>
</dbReference>
<organism evidence="2 3">
    <name type="scientific">Heligmosomoides polygyrus</name>
    <name type="common">Parasitic roundworm</name>
    <dbReference type="NCBI Taxonomy" id="6339"/>
    <lineage>
        <taxon>Eukaryota</taxon>
        <taxon>Metazoa</taxon>
        <taxon>Ecdysozoa</taxon>
        <taxon>Nematoda</taxon>
        <taxon>Chromadorea</taxon>
        <taxon>Rhabditida</taxon>
        <taxon>Rhabditina</taxon>
        <taxon>Rhabditomorpha</taxon>
        <taxon>Strongyloidea</taxon>
        <taxon>Heligmosomidae</taxon>
        <taxon>Heligmosomoides</taxon>
    </lineage>
</organism>
<accession>A0A3P7UH84</accession>